<accession>A0ACD4NJW0</accession>
<proteinExistence type="predicted"/>
<name>A0ACD4NJW0_9HYPH</name>
<keyword evidence="2" id="KW-1185">Reference proteome</keyword>
<organism evidence="1 2">
    <name type="scientific">Antarcticirhabdus aurantiaca</name>
    <dbReference type="NCBI Taxonomy" id="2606717"/>
    <lineage>
        <taxon>Bacteria</taxon>
        <taxon>Pseudomonadati</taxon>
        <taxon>Pseudomonadota</taxon>
        <taxon>Alphaproteobacteria</taxon>
        <taxon>Hyphomicrobiales</taxon>
        <taxon>Aurantimonadaceae</taxon>
        <taxon>Antarcticirhabdus</taxon>
    </lineage>
</organism>
<dbReference type="Proteomes" id="UP001163223">
    <property type="component" value="Chromosome"/>
</dbReference>
<dbReference type="EMBL" id="CP113520">
    <property type="protein sequence ID" value="WAJ27145.1"/>
    <property type="molecule type" value="Genomic_DNA"/>
</dbReference>
<protein>
    <submittedName>
        <fullName evidence="1">Uncharacterized protein</fullName>
    </submittedName>
</protein>
<gene>
    <name evidence="1" type="ORF">OXU80_20145</name>
</gene>
<evidence type="ECO:0000313" key="1">
    <source>
        <dbReference type="EMBL" id="WAJ27145.1"/>
    </source>
</evidence>
<reference evidence="1" key="1">
    <citation type="submission" date="2022-11" db="EMBL/GenBank/DDBJ databases">
        <title>beta-Carotene-producing bacterium, Jeongeuplla avenae sp. nov., alleviates the salt stress of Arabidopsis seedlings.</title>
        <authorList>
            <person name="Jiang L."/>
            <person name="Lee J."/>
        </authorList>
    </citation>
    <scope>NUCLEOTIDE SEQUENCE</scope>
    <source>
        <strain evidence="1">DY_R2A_6</strain>
    </source>
</reference>
<evidence type="ECO:0000313" key="2">
    <source>
        <dbReference type="Proteomes" id="UP001163223"/>
    </source>
</evidence>
<sequence>MSNTYGVLPEGFVPKNIATILDELEQAMVATFGPGIIQTSQSPLGQINGVMTDALVDAQETLADVYASFDADQAEGPRLDIVAKLRGLARPDDETDDAFRLRITNFGQADISFTANLNRLRDLPSVTFAAVRANSGETTDALGLPPHSVAYAVTGGTDEAVALAVFQNSVGGITLFGNVSIPVIADGFCQQVAFIRPAEVPIRVEVDVRPIADSRDSAPPSVGTIAAAVVAAFSGEAGYRNGDTVLETRIASEAAQVGDIEVVETRIARNADLIVVDQIPTAIFERPVILAPYVSVRYV</sequence>